<dbReference type="InterPro" id="IPR054816">
    <property type="entry name" value="Lipoprotein_mollicutes-type_CS"/>
</dbReference>
<evidence type="ECO:0000313" key="2">
    <source>
        <dbReference type="EMBL" id="ALA97359.1"/>
    </source>
</evidence>
<keyword evidence="3" id="KW-1185">Reference proteome</keyword>
<dbReference type="OrthoDB" id="395787at2"/>
<feature type="chain" id="PRO_5005479655" evidence="1">
    <location>
        <begin position="23"/>
        <end position="172"/>
    </location>
</feature>
<dbReference type="PATRIC" id="fig|273035.7.peg.536"/>
<evidence type="ECO:0000313" key="3">
    <source>
        <dbReference type="Proteomes" id="UP000062963"/>
    </source>
</evidence>
<dbReference type="EMBL" id="CP010899">
    <property type="protein sequence ID" value="ALA97359.1"/>
    <property type="molecule type" value="Genomic_DNA"/>
</dbReference>
<dbReference type="NCBIfam" id="NF038029">
    <property type="entry name" value="LP_plasma"/>
    <property type="match status" value="1"/>
</dbReference>
<proteinExistence type="predicted"/>
<dbReference type="PROSITE" id="PS51257">
    <property type="entry name" value="PROKAR_LIPOPROTEIN"/>
    <property type="match status" value="1"/>
</dbReference>
<gene>
    <name evidence="2" type="ORF">SKUN_00456</name>
</gene>
<organism evidence="2 3">
    <name type="scientific">Spiroplasma kunkelii CR2-3x</name>
    <dbReference type="NCBI Taxonomy" id="273035"/>
    <lineage>
        <taxon>Bacteria</taxon>
        <taxon>Bacillati</taxon>
        <taxon>Mycoplasmatota</taxon>
        <taxon>Mollicutes</taxon>
        <taxon>Entomoplasmatales</taxon>
        <taxon>Spiroplasmataceae</taxon>
        <taxon>Spiroplasma</taxon>
    </lineage>
</organism>
<reference evidence="2 3" key="1">
    <citation type="journal article" date="2015" name="Genome Announc.">
        <title>Complete Genome Sequence of Spiroplasma kunkelii Strain CR2-3x, Causal Agent of Corn Stunt Disease in Zea mays L.</title>
        <authorList>
            <person name="Davis R.E."/>
            <person name="Shao J."/>
            <person name="Dally E.L."/>
            <person name="Zhao Y."/>
            <person name="Gasparich G.E."/>
            <person name="Gaynor B.J."/>
            <person name="Athey J.C."/>
            <person name="Harrison N.A."/>
            <person name="Donofrio N."/>
        </authorList>
    </citation>
    <scope>NUCLEOTIDE SEQUENCE [LARGE SCALE GENOMIC DNA]</scope>
    <source>
        <strain evidence="2 3">CR2-3x</strain>
    </source>
</reference>
<dbReference type="RefSeq" id="WP_053390664.1">
    <property type="nucleotide sequence ID" value="NZ_CP010899.1"/>
</dbReference>
<keyword evidence="2" id="KW-0449">Lipoprotein</keyword>
<evidence type="ECO:0000256" key="1">
    <source>
        <dbReference type="SAM" id="SignalP"/>
    </source>
</evidence>
<accession>A0A0K2JFK2</accession>
<feature type="signal peptide" evidence="1">
    <location>
        <begin position="1"/>
        <end position="22"/>
    </location>
</feature>
<keyword evidence="1" id="KW-0732">Signal</keyword>
<dbReference type="AlphaFoldDB" id="A0A0K2JFK2"/>
<sequence>MKRLLSLFGAISLVGASTTSLVACDTQYTEDELKQLKAENQINTTNQEIKDNLEWIAPQEQPFNEVDNKYYYVIARNSMNNNWKLFKLKNYGEKGSGLKTDWGERPVGFIFTINNDILLATGNLLDNSTEYIWGKGKYYKNYIKSVYRWNGEEQNVPVLDIDENGNIKVNGE</sequence>
<protein>
    <submittedName>
        <fullName evidence="2">Putative lipoprotein</fullName>
    </submittedName>
</protein>
<dbReference type="Proteomes" id="UP000062963">
    <property type="component" value="Chromosome"/>
</dbReference>
<dbReference type="KEGG" id="skn:SKUN_00456"/>
<name>A0A0K2JFK2_SPIKU</name>